<dbReference type="EC" id="3.5.1.44" evidence="3"/>
<organism evidence="4 5">
    <name type="scientific">Desulfamplus magnetovallimortis</name>
    <dbReference type="NCBI Taxonomy" id="1246637"/>
    <lineage>
        <taxon>Bacteria</taxon>
        <taxon>Pseudomonadati</taxon>
        <taxon>Thermodesulfobacteriota</taxon>
        <taxon>Desulfobacteria</taxon>
        <taxon>Desulfobacterales</taxon>
        <taxon>Desulfobacteraceae</taxon>
        <taxon>Desulfamplus</taxon>
    </lineage>
</organism>
<evidence type="ECO:0000256" key="1">
    <source>
        <dbReference type="ARBA" id="ARBA00022500"/>
    </source>
</evidence>
<dbReference type="HAMAP" id="MF_01440">
    <property type="entry name" value="CheD"/>
    <property type="match status" value="1"/>
</dbReference>
<sequence length="177" mass="20146">MKIIVGVSDMKVSQDPKCDIVTYSLGSCIGLVLYDPVVKVGGILHYMLPESRIDREKASKNPWMFADSGIPLFFKETYKYNALKNRMKVSVFGGSQILDQKGFFNIGKRNYMALKKIFFRNNVLINYEDVGGNVNRTVRLEIATGDIFVKTSGSKEVLIPFRSKKEKLFQGQRERDT</sequence>
<comment type="catalytic activity">
    <reaction evidence="3">
        <text>L-glutaminyl-[protein] + H2O = L-glutamyl-[protein] + NH4(+)</text>
        <dbReference type="Rhea" id="RHEA:16441"/>
        <dbReference type="Rhea" id="RHEA-COMP:10207"/>
        <dbReference type="Rhea" id="RHEA-COMP:10208"/>
        <dbReference type="ChEBI" id="CHEBI:15377"/>
        <dbReference type="ChEBI" id="CHEBI:28938"/>
        <dbReference type="ChEBI" id="CHEBI:29973"/>
        <dbReference type="ChEBI" id="CHEBI:30011"/>
        <dbReference type="EC" id="3.5.1.44"/>
    </reaction>
</comment>
<dbReference type="CDD" id="cd16352">
    <property type="entry name" value="CheD"/>
    <property type="match status" value="1"/>
</dbReference>
<name>A0A1W1HGI6_9BACT</name>
<dbReference type="STRING" id="1246637.MTBBW1_350024"/>
<evidence type="ECO:0000313" key="4">
    <source>
        <dbReference type="EMBL" id="SLM31533.1"/>
    </source>
</evidence>
<comment type="function">
    <text evidence="3">Probably deamidates glutamine residues to glutamate on methyl-accepting chemotaxis receptors (MCPs), playing an important role in chemotaxis.</text>
</comment>
<dbReference type="EMBL" id="FWEV01000276">
    <property type="protein sequence ID" value="SLM31533.1"/>
    <property type="molecule type" value="Genomic_DNA"/>
</dbReference>
<keyword evidence="4" id="KW-0675">Receptor</keyword>
<evidence type="ECO:0000256" key="3">
    <source>
        <dbReference type="HAMAP-Rule" id="MF_01440"/>
    </source>
</evidence>
<dbReference type="GO" id="GO:0050568">
    <property type="term" value="F:protein-glutamine glutaminase activity"/>
    <property type="evidence" value="ECO:0007669"/>
    <property type="project" value="UniProtKB-UniRule"/>
</dbReference>
<keyword evidence="2 3" id="KW-0378">Hydrolase</keyword>
<dbReference type="PANTHER" id="PTHR35147:SF1">
    <property type="entry name" value="CHEMORECEPTOR GLUTAMINE DEAMIDASE CHED-RELATED"/>
    <property type="match status" value="1"/>
</dbReference>
<protein>
    <recommendedName>
        <fullName evidence="3">Probable chemoreceptor glutamine deamidase CheD</fullName>
        <ecNumber evidence="3">3.5.1.44</ecNumber>
    </recommendedName>
</protein>
<dbReference type="GO" id="GO:0006935">
    <property type="term" value="P:chemotaxis"/>
    <property type="evidence" value="ECO:0007669"/>
    <property type="project" value="UniProtKB-UniRule"/>
</dbReference>
<gene>
    <name evidence="3 4" type="primary">cheD</name>
    <name evidence="4" type="ORF">MTBBW1_350024</name>
</gene>
<dbReference type="Pfam" id="PF03975">
    <property type="entry name" value="CheD"/>
    <property type="match status" value="1"/>
</dbReference>
<keyword evidence="5" id="KW-1185">Reference proteome</keyword>
<dbReference type="Gene3D" id="3.30.1330.200">
    <property type="match status" value="1"/>
</dbReference>
<dbReference type="SUPFAM" id="SSF64438">
    <property type="entry name" value="CNF1/YfiH-like putative cysteine hydrolases"/>
    <property type="match status" value="1"/>
</dbReference>
<dbReference type="PANTHER" id="PTHR35147">
    <property type="entry name" value="CHEMORECEPTOR GLUTAMINE DEAMIDASE CHED-RELATED"/>
    <property type="match status" value="1"/>
</dbReference>
<reference evidence="4 5" key="1">
    <citation type="submission" date="2017-03" db="EMBL/GenBank/DDBJ databases">
        <authorList>
            <person name="Afonso C.L."/>
            <person name="Miller P.J."/>
            <person name="Scott M.A."/>
            <person name="Spackman E."/>
            <person name="Goraichik I."/>
            <person name="Dimitrov K.M."/>
            <person name="Suarez D.L."/>
            <person name="Swayne D.E."/>
        </authorList>
    </citation>
    <scope>NUCLEOTIDE SEQUENCE [LARGE SCALE GENOMIC DNA]</scope>
    <source>
        <strain evidence="4">PRJEB14757</strain>
    </source>
</reference>
<keyword evidence="1 3" id="KW-0145">Chemotaxis</keyword>
<dbReference type="OrthoDB" id="9807202at2"/>
<dbReference type="Proteomes" id="UP000191931">
    <property type="component" value="Unassembled WGS sequence"/>
</dbReference>
<evidence type="ECO:0000256" key="2">
    <source>
        <dbReference type="ARBA" id="ARBA00022801"/>
    </source>
</evidence>
<dbReference type="InterPro" id="IPR011324">
    <property type="entry name" value="Cytotoxic_necrot_fac-like_cat"/>
</dbReference>
<proteinExistence type="inferred from homology"/>
<dbReference type="InterPro" id="IPR005659">
    <property type="entry name" value="Chemorcpt_Glu_NH3ase_CheD"/>
</dbReference>
<comment type="similarity">
    <text evidence="3">Belongs to the CheD family.</text>
</comment>
<dbReference type="InterPro" id="IPR038592">
    <property type="entry name" value="CheD-like_sf"/>
</dbReference>
<dbReference type="AlphaFoldDB" id="A0A1W1HGI6"/>
<evidence type="ECO:0000313" key="5">
    <source>
        <dbReference type="Proteomes" id="UP000191931"/>
    </source>
</evidence>
<accession>A0A1W1HGI6</accession>